<dbReference type="Proteomes" id="UP000677918">
    <property type="component" value="Unassembled WGS sequence"/>
</dbReference>
<organism evidence="1 2">
    <name type="scientific">Xylanibacillus composti</name>
    <dbReference type="NCBI Taxonomy" id="1572762"/>
    <lineage>
        <taxon>Bacteria</taxon>
        <taxon>Bacillati</taxon>
        <taxon>Bacillota</taxon>
        <taxon>Bacilli</taxon>
        <taxon>Bacillales</taxon>
        <taxon>Paenibacillaceae</taxon>
        <taxon>Xylanibacillus</taxon>
    </lineage>
</organism>
<protein>
    <submittedName>
        <fullName evidence="1">Haloacid dehalogenase</fullName>
    </submittedName>
</protein>
<comment type="caution">
    <text evidence="1">The sequence shown here is derived from an EMBL/GenBank/DDBJ whole genome shotgun (WGS) entry which is preliminary data.</text>
</comment>
<evidence type="ECO:0000313" key="1">
    <source>
        <dbReference type="EMBL" id="GIQ71292.1"/>
    </source>
</evidence>
<dbReference type="InterPro" id="IPR023214">
    <property type="entry name" value="HAD_sf"/>
</dbReference>
<dbReference type="NCBIfam" id="TIGR01484">
    <property type="entry name" value="HAD-SF-IIB"/>
    <property type="match status" value="1"/>
</dbReference>
<dbReference type="InterPro" id="IPR006379">
    <property type="entry name" value="HAD-SF_hydro_IIB"/>
</dbReference>
<dbReference type="PANTHER" id="PTHR10000:SF8">
    <property type="entry name" value="HAD SUPERFAMILY HYDROLASE-LIKE, TYPE 3"/>
    <property type="match status" value="1"/>
</dbReference>
<reference evidence="1" key="1">
    <citation type="submission" date="2021-04" db="EMBL/GenBank/DDBJ databases">
        <title>Draft genome sequence of Xylanibacillus composti strain K13.</title>
        <authorList>
            <person name="Uke A."/>
            <person name="Chhe C."/>
            <person name="Baramee S."/>
            <person name="Kosugi A."/>
        </authorList>
    </citation>
    <scope>NUCLEOTIDE SEQUENCE</scope>
    <source>
        <strain evidence="1">K13</strain>
    </source>
</reference>
<dbReference type="CDD" id="cd07516">
    <property type="entry name" value="HAD_Pase"/>
    <property type="match status" value="1"/>
</dbReference>
<dbReference type="GO" id="GO:0000287">
    <property type="term" value="F:magnesium ion binding"/>
    <property type="evidence" value="ECO:0007669"/>
    <property type="project" value="TreeGrafter"/>
</dbReference>
<dbReference type="EMBL" id="BOVK01000077">
    <property type="protein sequence ID" value="GIQ71292.1"/>
    <property type="molecule type" value="Genomic_DNA"/>
</dbReference>
<dbReference type="GO" id="GO:0005829">
    <property type="term" value="C:cytosol"/>
    <property type="evidence" value="ECO:0007669"/>
    <property type="project" value="TreeGrafter"/>
</dbReference>
<dbReference type="Gene3D" id="3.30.1240.10">
    <property type="match status" value="1"/>
</dbReference>
<dbReference type="InterPro" id="IPR036412">
    <property type="entry name" value="HAD-like_sf"/>
</dbReference>
<proteinExistence type="predicted"/>
<dbReference type="Gene3D" id="3.40.50.1000">
    <property type="entry name" value="HAD superfamily/HAD-like"/>
    <property type="match status" value="1"/>
</dbReference>
<gene>
    <name evidence="1" type="ORF">XYCOK13_41160</name>
</gene>
<dbReference type="InterPro" id="IPR000150">
    <property type="entry name" value="Cof"/>
</dbReference>
<evidence type="ECO:0000313" key="2">
    <source>
        <dbReference type="Proteomes" id="UP000677918"/>
    </source>
</evidence>
<dbReference type="PANTHER" id="PTHR10000">
    <property type="entry name" value="PHOSPHOSERINE PHOSPHATASE"/>
    <property type="match status" value="1"/>
</dbReference>
<keyword evidence="2" id="KW-1185">Reference proteome</keyword>
<dbReference type="NCBIfam" id="TIGR00099">
    <property type="entry name" value="Cof-subfamily"/>
    <property type="match status" value="1"/>
</dbReference>
<dbReference type="SFLD" id="SFLDG01140">
    <property type="entry name" value="C2.B:_Phosphomannomutase_and_P"/>
    <property type="match status" value="1"/>
</dbReference>
<accession>A0A8J4H7L4</accession>
<dbReference type="GO" id="GO:0016791">
    <property type="term" value="F:phosphatase activity"/>
    <property type="evidence" value="ECO:0007669"/>
    <property type="project" value="TreeGrafter"/>
</dbReference>
<dbReference type="AlphaFoldDB" id="A0A8J4H7L4"/>
<dbReference type="SUPFAM" id="SSF56784">
    <property type="entry name" value="HAD-like"/>
    <property type="match status" value="1"/>
</dbReference>
<dbReference type="RefSeq" id="WP_244865293.1">
    <property type="nucleotide sequence ID" value="NZ_BOVK01000077.1"/>
</dbReference>
<sequence length="273" mass="29813">MNKKREQLPYQLIALDVDGTLLRDDHSLSEANISTIREAANRGAEIVLCTGRGTDSALPVLEELGLEGTLITHNGAVIVDSRNRELLAEEGFEPAVIEPLIRHARTNGIHFDVCTAFELWVEALNDEVSAMYEKYLVNPRQVADVLAADDRLVKLTVFGTIAQMDQVEKDWQALLPDAISLIRSGDFFVDVMRRGVSKGAALRKLSAVKGISLERVMAIGNYYNDVAMLEEAGLGIAVANSPDGVKAAADQVTASNNDDGVHWAIQQYILQKA</sequence>
<dbReference type="SFLD" id="SFLDS00003">
    <property type="entry name" value="Haloacid_Dehalogenase"/>
    <property type="match status" value="1"/>
</dbReference>
<name>A0A8J4H7L4_9BACL</name>
<dbReference type="Pfam" id="PF08282">
    <property type="entry name" value="Hydrolase_3"/>
    <property type="match status" value="1"/>
</dbReference>